<sequence length="80" mass="9117">MKKQAKLVVLYLGVVVRCRLPQQLGEMTGTPWADLEPIPKSGIVFKLHLLVNAKALTRNFTAEHFPELLFQTKSYFFAIN</sequence>
<keyword evidence="2" id="KW-1185">Reference proteome</keyword>
<dbReference type="Proteomes" id="UP000298021">
    <property type="component" value="Unassembled WGS sequence"/>
</dbReference>
<evidence type="ECO:0000313" key="1">
    <source>
        <dbReference type="EMBL" id="TGD24900.1"/>
    </source>
</evidence>
<protein>
    <submittedName>
        <fullName evidence="1">Uncharacterized protein</fullName>
    </submittedName>
</protein>
<comment type="caution">
    <text evidence="1">The sequence shown here is derived from an EMBL/GenBank/DDBJ whole genome shotgun (WGS) entry which is preliminary data.</text>
</comment>
<gene>
    <name evidence="1" type="ORF">EGT49_01960</name>
</gene>
<name>A0A4Z0JPC7_9LACO</name>
<proteinExistence type="predicted"/>
<organism evidence="1 2">
    <name type="scientific">Companilactobacillus suantsaicola</name>
    <dbReference type="NCBI Taxonomy" id="2487723"/>
    <lineage>
        <taxon>Bacteria</taxon>
        <taxon>Bacillati</taxon>
        <taxon>Bacillota</taxon>
        <taxon>Bacilli</taxon>
        <taxon>Lactobacillales</taxon>
        <taxon>Lactobacillaceae</taxon>
        <taxon>Companilactobacillus</taxon>
    </lineage>
</organism>
<reference evidence="1 2" key="1">
    <citation type="submission" date="2018-10" db="EMBL/GenBank/DDBJ databases">
        <title>Lactobacillus sp. R7 and Lactobacillus sp. R19 isolated from fermented mustard green product of Taiwan.</title>
        <authorList>
            <person name="Lin S.-T."/>
        </authorList>
    </citation>
    <scope>NUCLEOTIDE SEQUENCE [LARGE SCALE GENOMIC DNA]</scope>
    <source>
        <strain evidence="1 2">BCRC 81127</strain>
    </source>
</reference>
<dbReference type="EMBL" id="RKLY01000003">
    <property type="protein sequence ID" value="TGD24900.1"/>
    <property type="molecule type" value="Genomic_DNA"/>
</dbReference>
<accession>A0A4Z0JPC7</accession>
<evidence type="ECO:0000313" key="2">
    <source>
        <dbReference type="Proteomes" id="UP000298021"/>
    </source>
</evidence>
<dbReference type="AlphaFoldDB" id="A0A4Z0JPC7"/>
<dbReference type="RefSeq" id="WP_135371274.1">
    <property type="nucleotide sequence ID" value="NZ_RKLY01000003.1"/>
</dbReference>